<dbReference type="AlphaFoldDB" id="A0A4R7TGL3"/>
<organism evidence="1 2">
    <name type="scientific">Kribbella voronezhensis</name>
    <dbReference type="NCBI Taxonomy" id="2512212"/>
    <lineage>
        <taxon>Bacteria</taxon>
        <taxon>Bacillati</taxon>
        <taxon>Actinomycetota</taxon>
        <taxon>Actinomycetes</taxon>
        <taxon>Propionibacteriales</taxon>
        <taxon>Kribbellaceae</taxon>
        <taxon>Kribbella</taxon>
    </lineage>
</organism>
<accession>A0A4R7TGL3</accession>
<keyword evidence="2" id="KW-1185">Reference proteome</keyword>
<dbReference type="PANTHER" id="PTHR42877">
    <property type="entry name" value="L-ORNITHINE N(5)-MONOOXYGENASE-RELATED"/>
    <property type="match status" value="1"/>
</dbReference>
<dbReference type="InterPro" id="IPR051209">
    <property type="entry name" value="FAD-bind_Monooxygenase_sf"/>
</dbReference>
<dbReference type="Proteomes" id="UP000295151">
    <property type="component" value="Unassembled WGS sequence"/>
</dbReference>
<comment type="caution">
    <text evidence="1">The sequence shown here is derived from an EMBL/GenBank/DDBJ whole genome shotgun (WGS) entry which is preliminary data.</text>
</comment>
<dbReference type="PRINTS" id="PR00469">
    <property type="entry name" value="PNDRDTASEII"/>
</dbReference>
<dbReference type="InterPro" id="IPR036188">
    <property type="entry name" value="FAD/NAD-bd_sf"/>
</dbReference>
<dbReference type="RefSeq" id="WP_133981137.1">
    <property type="nucleotide sequence ID" value="NZ_SOCE01000001.1"/>
</dbReference>
<name>A0A4R7TGL3_9ACTN</name>
<reference evidence="1 2" key="1">
    <citation type="submission" date="2019-03" db="EMBL/GenBank/DDBJ databases">
        <title>Genomic Encyclopedia of Type Strains, Phase III (KMG-III): the genomes of soil and plant-associated and newly described type strains.</title>
        <authorList>
            <person name="Whitman W."/>
        </authorList>
    </citation>
    <scope>NUCLEOTIDE SEQUENCE [LARGE SCALE GENOMIC DNA]</scope>
    <source>
        <strain evidence="1 2">VKM Ac-2575</strain>
    </source>
</reference>
<dbReference type="PANTHER" id="PTHR42877:SF4">
    <property type="entry name" value="FAD_NAD(P)-BINDING DOMAIN-CONTAINING PROTEIN-RELATED"/>
    <property type="match status" value="1"/>
</dbReference>
<gene>
    <name evidence="1" type="ORF">EV138_4986</name>
</gene>
<protein>
    <submittedName>
        <fullName evidence="1">Cation diffusion facilitator CzcD-associated flavoprotein CzcO</fullName>
    </submittedName>
</protein>
<evidence type="ECO:0000313" key="1">
    <source>
        <dbReference type="EMBL" id="TDU91380.1"/>
    </source>
</evidence>
<dbReference type="OrthoDB" id="5168853at2"/>
<proteinExistence type="predicted"/>
<dbReference type="EMBL" id="SOCE01000001">
    <property type="protein sequence ID" value="TDU91380.1"/>
    <property type="molecule type" value="Genomic_DNA"/>
</dbReference>
<dbReference type="SUPFAM" id="SSF51905">
    <property type="entry name" value="FAD/NAD(P)-binding domain"/>
    <property type="match status" value="1"/>
</dbReference>
<dbReference type="Pfam" id="PF13738">
    <property type="entry name" value="Pyr_redox_3"/>
    <property type="match status" value="1"/>
</dbReference>
<dbReference type="Gene3D" id="3.50.50.60">
    <property type="entry name" value="FAD/NAD(P)-binding domain"/>
    <property type="match status" value="2"/>
</dbReference>
<sequence>MGQSEVVIVGSGIAGLCMGIKLRQAGCEDFVILEKADELGGTWRDNTYPGCACDIPSYLYSFSFEPNPHWTRMFAPWNEILAYLKHCAEKYGIADKIRYGAEVTEAAFDETTGRWTVTVNGEETLDAQTLVAGVGSLHLPKFPEIPGLDSFTGTTFHSSQWDHEHDFTGRRVAVIGTGASAIQFVPRIAEQVAHLDLYQRSAPWITPKPDRAIGPRERALHERFPAGQRLIRNVIYWGLEGRGAGLAGNPKLIKGLELQAKRHLHKQVPDPVLRAKVTPDYQIGCKRILISNDYYPAIARDNVDVITTGISRVTPTGVVTADGVEHPCDTIVFGTGFEVSGNLTRIRILGKDGVDLADTWKQDGIGAHLGITVAGYPNLFLLTGPNTGQGHSSVVFMVEAQVRYVMQALDLLRRRGATYVEVRDEVQQRFVSNVQEELNGTVWQSGCNSWYLDAQGRNSTIWPDFTFTYWRRTRRLNPADFVLVH</sequence>
<evidence type="ECO:0000313" key="2">
    <source>
        <dbReference type="Proteomes" id="UP000295151"/>
    </source>
</evidence>